<evidence type="ECO:0000256" key="2">
    <source>
        <dbReference type="ARBA" id="ARBA00022723"/>
    </source>
</evidence>
<dbReference type="Gene3D" id="3.20.20.60">
    <property type="entry name" value="Phosphoenolpyruvate-binding domains"/>
    <property type="match status" value="1"/>
</dbReference>
<reference evidence="5 6" key="1">
    <citation type="submission" date="2018-06" db="EMBL/GenBank/DDBJ databases">
        <title>Draft Genome Sequence of a Novel Marine Bacterium Related to the Verrucomicrobia.</title>
        <authorList>
            <person name="Vosseberg J."/>
            <person name="Martijn J."/>
            <person name="Ettema T.J.G."/>
        </authorList>
    </citation>
    <scope>NUCLEOTIDE SEQUENCE [LARGE SCALE GENOMIC DNA]</scope>
    <source>
        <strain evidence="5">TARA_B100001123</strain>
    </source>
</reference>
<dbReference type="GO" id="GO:0005737">
    <property type="term" value="C:cytoplasm"/>
    <property type="evidence" value="ECO:0007669"/>
    <property type="project" value="TreeGrafter"/>
</dbReference>
<dbReference type="SUPFAM" id="SSF51621">
    <property type="entry name" value="Phosphoenolpyruvate/pyruvate domain"/>
    <property type="match status" value="1"/>
</dbReference>
<evidence type="ECO:0000256" key="3">
    <source>
        <dbReference type="ARBA" id="ARBA00023239"/>
    </source>
</evidence>
<keyword evidence="3 5" id="KW-0456">Lyase</keyword>
<protein>
    <submittedName>
        <fullName evidence="5">5-keto-4-deoxy-D-glucarate aldolase</fullName>
        <ecNumber evidence="5">4.1.2.20</ecNumber>
    </submittedName>
</protein>
<dbReference type="GO" id="GO:0046872">
    <property type="term" value="F:metal ion binding"/>
    <property type="evidence" value="ECO:0007669"/>
    <property type="project" value="UniProtKB-KW"/>
</dbReference>
<dbReference type="EC" id="4.1.2.20" evidence="5"/>
<dbReference type="InterPro" id="IPR015813">
    <property type="entry name" value="Pyrv/PenolPyrv_kinase-like_dom"/>
</dbReference>
<evidence type="ECO:0000313" key="6">
    <source>
        <dbReference type="Proteomes" id="UP000247465"/>
    </source>
</evidence>
<dbReference type="AlphaFoldDB" id="A0A2Z4AFA5"/>
<comment type="similarity">
    <text evidence="1">Belongs to the HpcH/HpaI aldolase family.</text>
</comment>
<organism evidence="5 6">
    <name type="scientific">Candidatus Moanibacter tarae</name>
    <dbReference type="NCBI Taxonomy" id="2200854"/>
    <lineage>
        <taxon>Bacteria</taxon>
        <taxon>Pseudomonadati</taxon>
        <taxon>Verrucomicrobiota</taxon>
        <taxon>Opitutia</taxon>
        <taxon>Puniceicoccales</taxon>
        <taxon>Puniceicoccales incertae sedis</taxon>
        <taxon>Candidatus Moanibacter</taxon>
    </lineage>
</organism>
<dbReference type="EMBL" id="CP029803">
    <property type="protein sequence ID" value="AWT59658.1"/>
    <property type="molecule type" value="Genomic_DNA"/>
</dbReference>
<dbReference type="PANTHER" id="PTHR30502">
    <property type="entry name" value="2-KETO-3-DEOXY-L-RHAMNONATE ALDOLASE"/>
    <property type="match status" value="1"/>
</dbReference>
<sequence length="253" mass="27396">MDQLEFRKRIKSGESLLGCAVGLSHPMAVEIAGYAGFDFVFLDTEHSALGITEIEAMILAARVGQIAAIYRVRQLDSAEIGRALDIGANGILVPHIRSAEEGRLVVEASRYAPIGRRGMGPGRQIKFGLTDAKNYVSNANEDTVIACMIEDREAVEDIEAIAAVDGIDVFNIGTCDLSNSLGVPFQTRHPKVMEAIERIIDAAQANNIAVGVPPESAEEVPELKKMGCSFFECCSVQEVLAHGLREFKYRADS</sequence>
<dbReference type="KEGG" id="mtar:DF168_00851"/>
<proteinExistence type="inferred from homology"/>
<dbReference type="InterPro" id="IPR040442">
    <property type="entry name" value="Pyrv_kinase-like_dom_sf"/>
</dbReference>
<gene>
    <name evidence="5" type="primary">garL_3</name>
    <name evidence="5" type="ORF">DF168_00851</name>
</gene>
<feature type="domain" description="HpcH/HpaI aldolase/citrate lyase" evidence="4">
    <location>
        <begin position="21"/>
        <end position="209"/>
    </location>
</feature>
<evidence type="ECO:0000313" key="5">
    <source>
        <dbReference type="EMBL" id="AWT59658.1"/>
    </source>
</evidence>
<dbReference type="PANTHER" id="PTHR30502:SF0">
    <property type="entry name" value="PHOSPHOENOLPYRUVATE CARBOXYLASE FAMILY PROTEIN"/>
    <property type="match status" value="1"/>
</dbReference>
<evidence type="ECO:0000259" key="4">
    <source>
        <dbReference type="Pfam" id="PF03328"/>
    </source>
</evidence>
<dbReference type="InterPro" id="IPR050251">
    <property type="entry name" value="HpcH-HpaI_aldolase"/>
</dbReference>
<dbReference type="InterPro" id="IPR005000">
    <property type="entry name" value="Aldolase/citrate-lyase_domain"/>
</dbReference>
<name>A0A2Z4AFA5_9BACT</name>
<accession>A0A2Z4AFA5</accession>
<evidence type="ECO:0000256" key="1">
    <source>
        <dbReference type="ARBA" id="ARBA00005568"/>
    </source>
</evidence>
<keyword evidence="2" id="KW-0479">Metal-binding</keyword>
<dbReference type="GO" id="GO:0008672">
    <property type="term" value="F:2-dehydro-3-deoxyglucarate aldolase activity"/>
    <property type="evidence" value="ECO:0007669"/>
    <property type="project" value="UniProtKB-EC"/>
</dbReference>
<dbReference type="Proteomes" id="UP000247465">
    <property type="component" value="Chromosome"/>
</dbReference>
<dbReference type="Pfam" id="PF03328">
    <property type="entry name" value="HpcH_HpaI"/>
    <property type="match status" value="1"/>
</dbReference>